<evidence type="ECO:0000259" key="3">
    <source>
        <dbReference type="SMART" id="SM00835"/>
    </source>
</evidence>
<name>A0A251UA46_HELAN</name>
<dbReference type="InParanoid" id="A0A251UA46"/>
<dbReference type="InterPro" id="IPR011051">
    <property type="entry name" value="RmlC_Cupin_sf"/>
</dbReference>
<dbReference type="CDD" id="cd02244">
    <property type="entry name" value="cupin_7S_vicilin-like_N"/>
    <property type="match status" value="1"/>
</dbReference>
<evidence type="ECO:0000313" key="4">
    <source>
        <dbReference type="EMBL" id="KAF5798662.1"/>
    </source>
</evidence>
<feature type="signal peptide" evidence="2">
    <location>
        <begin position="1"/>
        <end position="27"/>
    </location>
</feature>
<dbReference type="InterPro" id="IPR006045">
    <property type="entry name" value="Cupin_1"/>
</dbReference>
<dbReference type="PANTHER" id="PTHR31189:SF50">
    <property type="entry name" value="RMLC-LIKE JELLY ROLL FOLD PROTEIN-RELATED"/>
    <property type="match status" value="1"/>
</dbReference>
<dbReference type="FunCoup" id="A0A251UA46">
    <property type="interactions" value="295"/>
</dbReference>
<dbReference type="Pfam" id="PF00190">
    <property type="entry name" value="Cupin_1"/>
    <property type="match status" value="1"/>
</dbReference>
<dbReference type="OMA" id="NDETECQ"/>
<dbReference type="Proteomes" id="UP000215914">
    <property type="component" value="Chromosome 7"/>
</dbReference>
<dbReference type="AlphaFoldDB" id="A0A251UA46"/>
<evidence type="ECO:0000313" key="5">
    <source>
        <dbReference type="EMBL" id="OTG20208.1"/>
    </source>
</evidence>
<dbReference type="Gramene" id="mRNA:HanXRQr2_Chr07g0295541">
    <property type="protein sequence ID" value="mRNA:HanXRQr2_Chr07g0295541"/>
    <property type="gene ID" value="HanXRQr2_Chr07g0295541"/>
</dbReference>
<keyword evidence="6" id="KW-1185">Reference proteome</keyword>
<evidence type="ECO:0000313" key="6">
    <source>
        <dbReference type="Proteomes" id="UP000215914"/>
    </source>
</evidence>
<dbReference type="Gene3D" id="2.60.120.10">
    <property type="entry name" value="Jelly Rolls"/>
    <property type="match status" value="2"/>
</dbReference>
<feature type="chain" id="PRO_5012784083" evidence="2">
    <location>
        <begin position="28"/>
        <end position="487"/>
    </location>
</feature>
<evidence type="ECO:0000256" key="1">
    <source>
        <dbReference type="SAM" id="MobiDB-lite"/>
    </source>
</evidence>
<dbReference type="EMBL" id="MNCJ02000322">
    <property type="protein sequence ID" value="KAF5798662.1"/>
    <property type="molecule type" value="Genomic_DNA"/>
</dbReference>
<dbReference type="InterPro" id="IPR014710">
    <property type="entry name" value="RmlC-like_jellyroll"/>
</dbReference>
<feature type="domain" description="Cupin type-1" evidence="3">
    <location>
        <begin position="253"/>
        <end position="407"/>
    </location>
</feature>
<reference evidence="4 6" key="1">
    <citation type="journal article" date="2017" name="Nature">
        <title>The sunflower genome provides insights into oil metabolism, flowering and Asterid evolution.</title>
        <authorList>
            <person name="Badouin H."/>
            <person name="Gouzy J."/>
            <person name="Grassa C.J."/>
            <person name="Murat F."/>
            <person name="Staton S.E."/>
            <person name="Cottret L."/>
            <person name="Lelandais-Briere C."/>
            <person name="Owens G.L."/>
            <person name="Carrere S."/>
            <person name="Mayjonade B."/>
            <person name="Legrand L."/>
            <person name="Gill N."/>
            <person name="Kane N.C."/>
            <person name="Bowers J.E."/>
            <person name="Hubner S."/>
            <person name="Bellec A."/>
            <person name="Berard A."/>
            <person name="Berges H."/>
            <person name="Blanchet N."/>
            <person name="Boniface M.C."/>
            <person name="Brunel D."/>
            <person name="Catrice O."/>
            <person name="Chaidir N."/>
            <person name="Claudel C."/>
            <person name="Donnadieu C."/>
            <person name="Faraut T."/>
            <person name="Fievet G."/>
            <person name="Helmstetter N."/>
            <person name="King M."/>
            <person name="Knapp S.J."/>
            <person name="Lai Z."/>
            <person name="Le Paslier M.C."/>
            <person name="Lippi Y."/>
            <person name="Lorenzon L."/>
            <person name="Mandel J.R."/>
            <person name="Marage G."/>
            <person name="Marchand G."/>
            <person name="Marquand E."/>
            <person name="Bret-Mestries E."/>
            <person name="Morien E."/>
            <person name="Nambeesan S."/>
            <person name="Nguyen T."/>
            <person name="Pegot-Espagnet P."/>
            <person name="Pouilly N."/>
            <person name="Raftis F."/>
            <person name="Sallet E."/>
            <person name="Schiex T."/>
            <person name="Thomas J."/>
            <person name="Vandecasteele C."/>
            <person name="Vares D."/>
            <person name="Vear F."/>
            <person name="Vautrin S."/>
            <person name="Crespi M."/>
            <person name="Mangin B."/>
            <person name="Burke J.M."/>
            <person name="Salse J."/>
            <person name="Munos S."/>
            <person name="Vincourt P."/>
            <person name="Rieseberg L.H."/>
            <person name="Langlade N.B."/>
        </authorList>
    </citation>
    <scope>NUCLEOTIDE SEQUENCE [LARGE SCALE GENOMIC DNA]</scope>
    <source>
        <strain evidence="6">cv. SF193</strain>
        <tissue evidence="4">Leaves</tissue>
    </source>
</reference>
<dbReference type="SUPFAM" id="SSF51182">
    <property type="entry name" value="RmlC-like cupins"/>
    <property type="match status" value="1"/>
</dbReference>
<dbReference type="SMART" id="SM00835">
    <property type="entry name" value="Cupin_1"/>
    <property type="match status" value="1"/>
</dbReference>
<dbReference type="EMBL" id="CM007896">
    <property type="protein sequence ID" value="OTG20208.1"/>
    <property type="molecule type" value="Genomic_DNA"/>
</dbReference>
<sequence>MRLHSFSLCLAYFVASIFIYFPHATIAVRGGGHGPVPVSDGPIVKKDKRWPLVSSGFGEISAVKIRDGNGSYYLQFITLNPRALFLPVYLHSDMLFYVNSGNGSLSWMNVEKDKLQQMVLHRGDVFRLSSETVFYIQNNVVQSYGYQPKKLEIYAIFPGSEVDLQTEEQLAGVYTAVNDLVLGFDDIVLQSTFRAPEELIEELRAGRERQPLIVDGQPQACTSTWDIGSWGIRATLGTMSNDIFNVENSMKAYNIFKEDHDVETYFGWSVTVTSKESDALKHTKFGVFMVNLTKGSMMGPHWNPNTAEVAIVLQGEGMIQVVCPGIASETECKNSRLKVEEGDVFVVPRYHPMAQISFNNNTFVFMGFKLAEKDERPQFLRGKYSLLQKLDRNVLQKSFNVKKTTIEWILSNKKEKIISECISCAEEEAAREEGGGDGALPPEEGGGGGVMPPEEGGGSGGGMPPKESGRGWLEEEGGGGGWLNGWW</sequence>
<feature type="compositionally biased region" description="Gly residues" evidence="1">
    <location>
        <begin position="478"/>
        <end position="487"/>
    </location>
</feature>
<feature type="compositionally biased region" description="Gly residues" evidence="1">
    <location>
        <begin position="444"/>
        <end position="463"/>
    </location>
</feature>
<accession>A0A251UA46</accession>
<reference evidence="5" key="2">
    <citation type="submission" date="2017-02" db="EMBL/GenBank/DDBJ databases">
        <title>Sunflower complete genome.</title>
        <authorList>
            <person name="Langlade N."/>
            <person name="Munos S."/>
        </authorList>
    </citation>
    <scope>NUCLEOTIDE SEQUENCE [LARGE SCALE GENOMIC DNA]</scope>
    <source>
        <tissue evidence="5">Leaves</tissue>
    </source>
</reference>
<dbReference type="PANTHER" id="PTHR31189">
    <property type="entry name" value="OS03G0336100 PROTEIN-RELATED"/>
    <property type="match status" value="1"/>
</dbReference>
<protein>
    <submittedName>
        <fullName evidence="5">Putative rmlC-like jelly roll fold protein</fullName>
    </submittedName>
    <submittedName>
        <fullName evidence="4">RmlC-like cupin domain superfamily, rmlC-like jelly roll protein</fullName>
    </submittedName>
</protein>
<evidence type="ECO:0000256" key="2">
    <source>
        <dbReference type="SAM" id="SignalP"/>
    </source>
</evidence>
<reference evidence="4" key="3">
    <citation type="submission" date="2020-06" db="EMBL/GenBank/DDBJ databases">
        <title>Helianthus annuus Genome sequencing and assembly Release 2.</title>
        <authorList>
            <person name="Gouzy J."/>
            <person name="Langlade N."/>
            <person name="Munos S."/>
        </authorList>
    </citation>
    <scope>NUCLEOTIDE SEQUENCE</scope>
    <source>
        <tissue evidence="4">Leaves</tissue>
    </source>
</reference>
<keyword evidence="2" id="KW-0732">Signal</keyword>
<feature type="region of interest" description="Disordered" evidence="1">
    <location>
        <begin position="429"/>
        <end position="487"/>
    </location>
</feature>
<dbReference type="CDD" id="cd02245">
    <property type="entry name" value="cupin_7S_vicilin-like_C"/>
    <property type="match status" value="1"/>
</dbReference>
<organism evidence="5 6">
    <name type="scientific">Helianthus annuus</name>
    <name type="common">Common sunflower</name>
    <dbReference type="NCBI Taxonomy" id="4232"/>
    <lineage>
        <taxon>Eukaryota</taxon>
        <taxon>Viridiplantae</taxon>
        <taxon>Streptophyta</taxon>
        <taxon>Embryophyta</taxon>
        <taxon>Tracheophyta</taxon>
        <taxon>Spermatophyta</taxon>
        <taxon>Magnoliopsida</taxon>
        <taxon>eudicotyledons</taxon>
        <taxon>Gunneridae</taxon>
        <taxon>Pentapetalae</taxon>
        <taxon>asterids</taxon>
        <taxon>campanulids</taxon>
        <taxon>Asterales</taxon>
        <taxon>Asteraceae</taxon>
        <taxon>Asteroideae</taxon>
        <taxon>Heliantheae alliance</taxon>
        <taxon>Heliantheae</taxon>
        <taxon>Helianthus</taxon>
    </lineage>
</organism>
<proteinExistence type="predicted"/>
<dbReference type="OrthoDB" id="1932894at2759"/>
<gene>
    <name evidence="5" type="ORF">HannXRQ_Chr07g0190491</name>
    <name evidence="4" type="ORF">HanXRQr2_Chr07g0295541</name>
</gene>
<dbReference type="InterPro" id="IPR050253">
    <property type="entry name" value="Seed_Storage-Functional"/>
</dbReference>